<dbReference type="AlphaFoldDB" id="A0A851GM23"/>
<evidence type="ECO:0000313" key="1">
    <source>
        <dbReference type="EMBL" id="NWK55840.1"/>
    </source>
</evidence>
<dbReference type="SUPFAM" id="SSF51182">
    <property type="entry name" value="RmlC-like cupins"/>
    <property type="match status" value="1"/>
</dbReference>
<proteinExistence type="predicted"/>
<protein>
    <submittedName>
        <fullName evidence="1">DUF4437 domain-containing protein</fullName>
    </submittedName>
</protein>
<gene>
    <name evidence="1" type="ORF">HW115_09475</name>
</gene>
<name>A0A851GM23_9BACT</name>
<dbReference type="InterPro" id="IPR011051">
    <property type="entry name" value="RmlC_Cupin_sf"/>
</dbReference>
<dbReference type="InterPro" id="IPR028013">
    <property type="entry name" value="DUF4437"/>
</dbReference>
<dbReference type="Proteomes" id="UP000557872">
    <property type="component" value="Unassembled WGS sequence"/>
</dbReference>
<dbReference type="Pfam" id="PF14499">
    <property type="entry name" value="DUF4437"/>
    <property type="match status" value="1"/>
</dbReference>
<comment type="caution">
    <text evidence="1">The sequence shown here is derived from an EMBL/GenBank/DDBJ whole genome shotgun (WGS) entry which is preliminary data.</text>
</comment>
<reference evidence="1 2" key="1">
    <citation type="submission" date="2020-07" db="EMBL/GenBank/DDBJ databases">
        <title>Roseicoccus Jingziensis gen. nov., sp. nov., isolated from coastal seawater.</title>
        <authorList>
            <person name="Feng X."/>
        </authorList>
    </citation>
    <scope>NUCLEOTIDE SEQUENCE [LARGE SCALE GENOMIC DNA]</scope>
    <source>
        <strain evidence="1 2">N1E253</strain>
    </source>
</reference>
<dbReference type="Gene3D" id="2.60.120.10">
    <property type="entry name" value="Jelly Rolls"/>
    <property type="match status" value="1"/>
</dbReference>
<evidence type="ECO:0000313" key="2">
    <source>
        <dbReference type="Proteomes" id="UP000557872"/>
    </source>
</evidence>
<sequence>MKNDLLLVVWFGLAVSAGAEEATKKASTESGVVTLGDIDWGALNPARGEKGPRAGNLWNDRTKQAASGFLVKFADGFSSPPHIHNVTYRGVVISGQVHNDDPEAAEMWMPPGSFWTQPAGEVHITAAKGKNVLAYIEIDSGPYLVLPKEKAEDLGERPVNLAPSNIVWLSASETTWIESPSDQTAAASPEMAFLWGKPGNETVSGSFVRLPTGFKGEIIPEGGTMHVVIVKGALTIGEAEKNTAKTLKPGEYSRLETGKTQQIDCADEHGCVVYVRALGKYRIKKP</sequence>
<accession>A0A851GM23</accession>
<dbReference type="RefSeq" id="WP_178932378.1">
    <property type="nucleotide sequence ID" value="NZ_JACBAZ010000003.1"/>
</dbReference>
<organism evidence="1 2">
    <name type="scientific">Oceaniferula marina</name>
    <dbReference type="NCBI Taxonomy" id="2748318"/>
    <lineage>
        <taxon>Bacteria</taxon>
        <taxon>Pseudomonadati</taxon>
        <taxon>Verrucomicrobiota</taxon>
        <taxon>Verrucomicrobiia</taxon>
        <taxon>Verrucomicrobiales</taxon>
        <taxon>Verrucomicrobiaceae</taxon>
        <taxon>Oceaniferula</taxon>
    </lineage>
</organism>
<keyword evidence="2" id="KW-1185">Reference proteome</keyword>
<dbReference type="EMBL" id="JACBAZ010000003">
    <property type="protein sequence ID" value="NWK55840.1"/>
    <property type="molecule type" value="Genomic_DNA"/>
</dbReference>
<dbReference type="InterPro" id="IPR014710">
    <property type="entry name" value="RmlC-like_jellyroll"/>
</dbReference>
<dbReference type="CDD" id="cd06989">
    <property type="entry name" value="cupin_DRT102"/>
    <property type="match status" value="1"/>
</dbReference>